<accession>A0A6C2TXL5</accession>
<proteinExistence type="predicted"/>
<dbReference type="AlphaFoldDB" id="A0A6C2TXL5"/>
<dbReference type="Proteomes" id="UP000366872">
    <property type="component" value="Unassembled WGS sequence"/>
</dbReference>
<sequence length="268" mass="30404">MKRTQYMITGLALTGLMAFSGCKSTGADIDVPKKGPADLDYEADGAKAVNIPIKNLRDARFCELFFIRVKGDQNELNVYNPTGLNGMEKTKDSCPDELLSKLDIEGLIKHYKLDGIYFNQPRHWIMDEMLIPVGAVRELDGMDYYWMASSHMPANIEMKPGFLTYKRCPVERKSTFTFKAGKEVFLLDDPDGKVWVMKAYRDSYGQSYETLKDLGKRYKKLPEGFSTRVKVLEKDLVLKPTGGVATVMQDEFENTYDYLGDGCSNYIP</sequence>
<dbReference type="PROSITE" id="PS51257">
    <property type="entry name" value="PROKAR_LIPOPROTEIN"/>
    <property type="match status" value="1"/>
</dbReference>
<evidence type="ECO:0000313" key="2">
    <source>
        <dbReference type="Proteomes" id="UP000366872"/>
    </source>
</evidence>
<gene>
    <name evidence="1" type="ORF">PDESU_01011</name>
</gene>
<keyword evidence="2" id="KW-1185">Reference proteome</keyword>
<evidence type="ECO:0000313" key="1">
    <source>
        <dbReference type="EMBL" id="VGO12458.1"/>
    </source>
</evidence>
<dbReference type="RefSeq" id="WP_136078123.1">
    <property type="nucleotide sequence ID" value="NZ_CAAHFG010000001.1"/>
</dbReference>
<reference evidence="1 2" key="1">
    <citation type="submission" date="2019-04" db="EMBL/GenBank/DDBJ databases">
        <authorList>
            <person name="Van Vliet M D."/>
        </authorList>
    </citation>
    <scope>NUCLEOTIDE SEQUENCE [LARGE SCALE GENOMIC DNA]</scope>
    <source>
        <strain evidence="1 2">F1</strain>
    </source>
</reference>
<protein>
    <submittedName>
        <fullName evidence="1">Uncharacterized protein</fullName>
    </submittedName>
</protein>
<organism evidence="1 2">
    <name type="scientific">Pontiella desulfatans</name>
    <dbReference type="NCBI Taxonomy" id="2750659"/>
    <lineage>
        <taxon>Bacteria</taxon>
        <taxon>Pseudomonadati</taxon>
        <taxon>Kiritimatiellota</taxon>
        <taxon>Kiritimatiellia</taxon>
        <taxon>Kiritimatiellales</taxon>
        <taxon>Pontiellaceae</taxon>
        <taxon>Pontiella</taxon>
    </lineage>
</organism>
<dbReference type="EMBL" id="CAAHFG010000001">
    <property type="protein sequence ID" value="VGO12458.1"/>
    <property type="molecule type" value="Genomic_DNA"/>
</dbReference>
<name>A0A6C2TXL5_PONDE</name>